<dbReference type="STRING" id="747525.W4KRR4"/>
<evidence type="ECO:0000256" key="4">
    <source>
        <dbReference type="ARBA" id="ARBA00022840"/>
    </source>
</evidence>
<name>W4KRR4_HETIT</name>
<evidence type="ECO:0000313" key="10">
    <source>
        <dbReference type="EMBL" id="ETW87761.1"/>
    </source>
</evidence>
<feature type="non-terminal residue" evidence="10">
    <location>
        <position position="753"/>
    </location>
</feature>
<dbReference type="InterPro" id="IPR000432">
    <property type="entry name" value="DNA_mismatch_repair_MutS_C"/>
</dbReference>
<dbReference type="RefSeq" id="XP_009541625.1">
    <property type="nucleotide sequence ID" value="XM_009543330.1"/>
</dbReference>
<evidence type="ECO:0000256" key="2">
    <source>
        <dbReference type="ARBA" id="ARBA00022151"/>
    </source>
</evidence>
<dbReference type="Gene3D" id="1.10.1420.10">
    <property type="match status" value="2"/>
</dbReference>
<reference evidence="10 11" key="1">
    <citation type="journal article" date="2012" name="New Phytol.">
        <title>Insight into trade-off between wood decay and parasitism from the genome of a fungal forest pathogen.</title>
        <authorList>
            <person name="Olson A."/>
            <person name="Aerts A."/>
            <person name="Asiegbu F."/>
            <person name="Belbahri L."/>
            <person name="Bouzid O."/>
            <person name="Broberg A."/>
            <person name="Canback B."/>
            <person name="Coutinho P.M."/>
            <person name="Cullen D."/>
            <person name="Dalman K."/>
            <person name="Deflorio G."/>
            <person name="van Diepen L.T."/>
            <person name="Dunand C."/>
            <person name="Duplessis S."/>
            <person name="Durling M."/>
            <person name="Gonthier P."/>
            <person name="Grimwood J."/>
            <person name="Fossdal C.G."/>
            <person name="Hansson D."/>
            <person name="Henrissat B."/>
            <person name="Hietala A."/>
            <person name="Himmelstrand K."/>
            <person name="Hoffmeister D."/>
            <person name="Hogberg N."/>
            <person name="James T.Y."/>
            <person name="Karlsson M."/>
            <person name="Kohler A."/>
            <person name="Kues U."/>
            <person name="Lee Y.H."/>
            <person name="Lin Y.C."/>
            <person name="Lind M."/>
            <person name="Lindquist E."/>
            <person name="Lombard V."/>
            <person name="Lucas S."/>
            <person name="Lunden K."/>
            <person name="Morin E."/>
            <person name="Murat C."/>
            <person name="Park J."/>
            <person name="Raffaello T."/>
            <person name="Rouze P."/>
            <person name="Salamov A."/>
            <person name="Schmutz J."/>
            <person name="Solheim H."/>
            <person name="Stahlberg J."/>
            <person name="Velez H."/>
            <person name="de Vries R.P."/>
            <person name="Wiebenga A."/>
            <person name="Woodward S."/>
            <person name="Yakovlev I."/>
            <person name="Garbelotto M."/>
            <person name="Martin F."/>
            <person name="Grigoriev I.V."/>
            <person name="Stenlid J."/>
        </authorList>
    </citation>
    <scope>NUCLEOTIDE SEQUENCE [LARGE SCALE GENOMIC DNA]</scope>
    <source>
        <strain evidence="10 11">TC 32-1</strain>
    </source>
</reference>
<dbReference type="OrthoDB" id="276261at2759"/>
<proteinExistence type="inferred from homology"/>
<comment type="subunit">
    <text evidence="7">Heterodimer consisting of MSH2-MSH3 (MutS beta). Forms a ternary complex with MutL alpha (MLH1-PMS1).</text>
</comment>
<organism evidence="10 11">
    <name type="scientific">Heterobasidion irregulare (strain TC 32-1)</name>
    <dbReference type="NCBI Taxonomy" id="747525"/>
    <lineage>
        <taxon>Eukaryota</taxon>
        <taxon>Fungi</taxon>
        <taxon>Dikarya</taxon>
        <taxon>Basidiomycota</taxon>
        <taxon>Agaricomycotina</taxon>
        <taxon>Agaricomycetes</taxon>
        <taxon>Russulales</taxon>
        <taxon>Bondarzewiaceae</taxon>
        <taxon>Heterobasidion</taxon>
        <taxon>Heterobasidion annosum species complex</taxon>
    </lineage>
</organism>
<dbReference type="FunFam" id="3.40.50.300:FF:000870">
    <property type="entry name" value="MutS protein homolog 4"/>
    <property type="match status" value="1"/>
</dbReference>
<dbReference type="AlphaFoldDB" id="W4KRR4"/>
<dbReference type="InterPro" id="IPR036678">
    <property type="entry name" value="MutS_con_dom_sf"/>
</dbReference>
<dbReference type="GO" id="GO:0005524">
    <property type="term" value="F:ATP binding"/>
    <property type="evidence" value="ECO:0007669"/>
    <property type="project" value="UniProtKB-KW"/>
</dbReference>
<dbReference type="Pfam" id="PF00488">
    <property type="entry name" value="MutS_V"/>
    <property type="match status" value="1"/>
</dbReference>
<evidence type="ECO:0000256" key="5">
    <source>
        <dbReference type="ARBA" id="ARBA00023125"/>
    </source>
</evidence>
<evidence type="ECO:0000256" key="7">
    <source>
        <dbReference type="ARBA" id="ARBA00025902"/>
    </source>
</evidence>
<dbReference type="GO" id="GO:0140664">
    <property type="term" value="F:ATP-dependent DNA damage sensor activity"/>
    <property type="evidence" value="ECO:0007669"/>
    <property type="project" value="InterPro"/>
</dbReference>
<dbReference type="GO" id="GO:0007131">
    <property type="term" value="P:reciprocal meiotic recombination"/>
    <property type="evidence" value="ECO:0007669"/>
    <property type="project" value="TreeGrafter"/>
</dbReference>
<evidence type="ECO:0000256" key="8">
    <source>
        <dbReference type="ARBA" id="ARBA00073774"/>
    </source>
</evidence>
<dbReference type="EMBL" id="KI925454">
    <property type="protein sequence ID" value="ETW87761.1"/>
    <property type="molecule type" value="Genomic_DNA"/>
</dbReference>
<dbReference type="SMART" id="SM00533">
    <property type="entry name" value="MUTSd"/>
    <property type="match status" value="1"/>
</dbReference>
<dbReference type="InParanoid" id="W4KRR4"/>
<dbReference type="SMART" id="SM00534">
    <property type="entry name" value="MUTSac"/>
    <property type="match status" value="1"/>
</dbReference>
<dbReference type="InterPro" id="IPR027417">
    <property type="entry name" value="P-loop_NTPase"/>
</dbReference>
<feature type="domain" description="DNA mismatch repair proteins mutS family" evidence="9">
    <location>
        <begin position="576"/>
        <end position="592"/>
    </location>
</feature>
<dbReference type="eggNOG" id="KOG0220">
    <property type="taxonomic scope" value="Eukaryota"/>
</dbReference>
<accession>W4KRR4</accession>
<keyword evidence="4" id="KW-0067">ATP-binding</keyword>
<dbReference type="InterPro" id="IPR036187">
    <property type="entry name" value="DNA_mismatch_repair_MutS_sf"/>
</dbReference>
<dbReference type="InterPro" id="IPR007696">
    <property type="entry name" value="DNA_mismatch_repair_MutS_core"/>
</dbReference>
<dbReference type="PANTHER" id="PTHR11361:SF21">
    <property type="entry name" value="MUTS PROTEIN HOMOLOG 4"/>
    <property type="match status" value="1"/>
</dbReference>
<dbReference type="Proteomes" id="UP000030671">
    <property type="component" value="Unassembled WGS sequence"/>
</dbReference>
<dbReference type="GeneID" id="20671944"/>
<dbReference type="SUPFAM" id="SSF52540">
    <property type="entry name" value="P-loop containing nucleoside triphosphate hydrolases"/>
    <property type="match status" value="1"/>
</dbReference>
<evidence type="ECO:0000256" key="3">
    <source>
        <dbReference type="ARBA" id="ARBA00022741"/>
    </source>
</evidence>
<evidence type="ECO:0000313" key="11">
    <source>
        <dbReference type="Proteomes" id="UP000030671"/>
    </source>
</evidence>
<dbReference type="Gene3D" id="3.40.50.300">
    <property type="entry name" value="P-loop containing nucleotide triphosphate hydrolases"/>
    <property type="match status" value="1"/>
</dbReference>
<dbReference type="PROSITE" id="PS00486">
    <property type="entry name" value="DNA_MISMATCH_REPAIR_2"/>
    <property type="match status" value="1"/>
</dbReference>
<sequence length="753" mass="83684">MLVQLADCQTYVKTLHQMHLHTPSLVLVPDTFLSATDSSLTVTSGKKVIETSLLVQCIQNEFLSVPVEPVLRKYFNEDVGLNFISQLCVEDDERAATLLAASNKYYALSAASALFKYAEMKLNTRFAANTLRIRFMPPHGTMLIDPETARNLELVENMTWKKSPHSLFGILNHTYTAMASRSLRAAILAPITVQATIDARLDVVEELVGSESLFIQVKDALKQINKMDFDKLISMATKAASNRVSQLLNLRNLVKSLPALQKALVGSRSELLQIICEMISDDRLATIEALVCDSLNEDASPYKGGIGAVNARVYAVKANRNPLLDVARETYKENVGDIYALQRALVEKYDLPLMLIYQGSGFVFTIGNNYVDGKLPIGFIDANLKKGKWIFSSMELKKRNSRMKDALDETFLLSDATIHGLVIEALRDIGALYKASEAVALLDMLWSFAHISIFRPEFTDTLAIKAGRHPILEGVQSSGILVPNDVYCCESSAFQIVQGPKYTHETGKSTYLRQIGLLTIMAMCGCFVPAEYASFRIYNSLLTRLSNDDDMEKNLSTFANEMASSAMILGLADSDSLVLIDELGRGTSPKEGVGISHAIAEALIKKKCFVFFATHFHQLSITLSRQPSVVNLHLSVQKSRRSSSNFGMFHSHYSMYRIVDGILENMGHYGIELARLADLPKDVLEESNSVASCLARLEAQRHDKSDSTKITARRKALLRLRQQLAQALDYSALPIDEFAAYIERFQREIVVAL</sequence>
<keyword evidence="6" id="KW-0469">Meiosis</keyword>
<dbReference type="SUPFAM" id="SSF48334">
    <property type="entry name" value="DNA repair protein MutS, domain III"/>
    <property type="match status" value="1"/>
</dbReference>
<dbReference type="InterPro" id="IPR045076">
    <property type="entry name" value="MutS"/>
</dbReference>
<dbReference type="GO" id="GO:0030983">
    <property type="term" value="F:mismatched DNA binding"/>
    <property type="evidence" value="ECO:0007669"/>
    <property type="project" value="InterPro"/>
</dbReference>
<protein>
    <recommendedName>
        <fullName evidence="2 8">DNA mismatch repair protein MSH3</fullName>
    </recommendedName>
    <alternativeName>
        <fullName evidence="2 8">DNA mismatch repair protein MSH3</fullName>
    </alternativeName>
</protein>
<keyword evidence="3" id="KW-0547">Nucleotide-binding</keyword>
<evidence type="ECO:0000256" key="6">
    <source>
        <dbReference type="ARBA" id="ARBA00023254"/>
    </source>
</evidence>
<dbReference type="HOGENOM" id="CLU_002472_7_3_1"/>
<dbReference type="KEGG" id="hir:HETIRDRAFT_378942"/>
<keyword evidence="5" id="KW-0238">DNA-binding</keyword>
<dbReference type="InterPro" id="IPR011184">
    <property type="entry name" value="DNA_mismatch_repair_Msh2"/>
</dbReference>
<evidence type="ECO:0000256" key="1">
    <source>
        <dbReference type="ARBA" id="ARBA00006271"/>
    </source>
</evidence>
<dbReference type="SUPFAM" id="SSF53150">
    <property type="entry name" value="DNA repair protein MutS, domain II"/>
    <property type="match status" value="1"/>
</dbReference>
<dbReference type="GO" id="GO:0005634">
    <property type="term" value="C:nucleus"/>
    <property type="evidence" value="ECO:0007669"/>
    <property type="project" value="TreeGrafter"/>
</dbReference>
<evidence type="ECO:0000259" key="9">
    <source>
        <dbReference type="PROSITE" id="PS00486"/>
    </source>
</evidence>
<gene>
    <name evidence="10" type="ORF">HETIRDRAFT_378942</name>
</gene>
<keyword evidence="11" id="KW-1185">Reference proteome</keyword>
<comment type="similarity">
    <text evidence="1">Belongs to the DNA mismatch repair MutS family.</text>
</comment>
<dbReference type="Pfam" id="PF05192">
    <property type="entry name" value="MutS_III"/>
    <property type="match status" value="1"/>
</dbReference>
<dbReference type="PIRSF" id="PIRSF005813">
    <property type="entry name" value="MSH2"/>
    <property type="match status" value="1"/>
</dbReference>
<dbReference type="PANTHER" id="PTHR11361">
    <property type="entry name" value="DNA MISMATCH REPAIR PROTEIN MUTS FAMILY MEMBER"/>
    <property type="match status" value="1"/>
</dbReference>
<dbReference type="GO" id="GO:0006298">
    <property type="term" value="P:mismatch repair"/>
    <property type="evidence" value="ECO:0007669"/>
    <property type="project" value="InterPro"/>
</dbReference>